<feature type="chain" id="PRO_5046557907" evidence="2">
    <location>
        <begin position="32"/>
        <end position="228"/>
    </location>
</feature>
<dbReference type="InterPro" id="IPR006311">
    <property type="entry name" value="TAT_signal"/>
</dbReference>
<evidence type="ECO:0000256" key="1">
    <source>
        <dbReference type="SAM" id="MobiDB-lite"/>
    </source>
</evidence>
<gene>
    <name evidence="3" type="ORF">ACFQZ6_30975</name>
</gene>
<dbReference type="PROSITE" id="PS51318">
    <property type="entry name" value="TAT"/>
    <property type="match status" value="1"/>
</dbReference>
<feature type="compositionally biased region" description="Polar residues" evidence="1">
    <location>
        <begin position="194"/>
        <end position="206"/>
    </location>
</feature>
<feature type="region of interest" description="Disordered" evidence="1">
    <location>
        <begin position="193"/>
        <end position="228"/>
    </location>
</feature>
<evidence type="ECO:0000256" key="2">
    <source>
        <dbReference type="SAM" id="SignalP"/>
    </source>
</evidence>
<protein>
    <submittedName>
        <fullName evidence="3">Uncharacterized protein</fullName>
    </submittedName>
</protein>
<dbReference type="Proteomes" id="UP001597023">
    <property type="component" value="Unassembled WGS sequence"/>
</dbReference>
<sequence length="228" mass="23496">MITRRGLLGAAAGAGVLALAQNTLTPAPAVAAGADPDTTRWTGTRSANGWPIDPDATAVFPVEGSGASARLRGGAAAAVLLHVARRWHYEIAALDSGEGGGLTAYTTRRDIGADFESNHLSGTAVALHPAAYPLAGSEGLWPHQEAIVRDILVDCEGTVAWGGDLTPVKVSHFHVAVRPDDRTLARVAAALDTSRPTTAPRAQTAGTVADPAAPARRVKARRLDRALG</sequence>
<keyword evidence="2" id="KW-0732">Signal</keyword>
<accession>A0ABW2WGC8</accession>
<feature type="signal peptide" evidence="2">
    <location>
        <begin position="1"/>
        <end position="31"/>
    </location>
</feature>
<reference evidence="4" key="1">
    <citation type="journal article" date="2019" name="Int. J. Syst. Evol. Microbiol.">
        <title>The Global Catalogue of Microorganisms (GCM) 10K type strain sequencing project: providing services to taxonomists for standard genome sequencing and annotation.</title>
        <authorList>
            <consortium name="The Broad Institute Genomics Platform"/>
            <consortium name="The Broad Institute Genome Sequencing Center for Infectious Disease"/>
            <person name="Wu L."/>
            <person name="Ma J."/>
        </authorList>
    </citation>
    <scope>NUCLEOTIDE SEQUENCE [LARGE SCALE GENOMIC DNA]</scope>
    <source>
        <strain evidence="4">CGMCC 4.7400</strain>
    </source>
</reference>
<evidence type="ECO:0000313" key="4">
    <source>
        <dbReference type="Proteomes" id="UP001597023"/>
    </source>
</evidence>
<comment type="caution">
    <text evidence="3">The sequence shown here is derived from an EMBL/GenBank/DDBJ whole genome shotgun (WGS) entry which is preliminary data.</text>
</comment>
<name>A0ABW2WGC8_9ACTN</name>
<keyword evidence="4" id="KW-1185">Reference proteome</keyword>
<organism evidence="3 4">
    <name type="scientific">Streptomyces flavalbus</name>
    <dbReference type="NCBI Taxonomy" id="2665155"/>
    <lineage>
        <taxon>Bacteria</taxon>
        <taxon>Bacillati</taxon>
        <taxon>Actinomycetota</taxon>
        <taxon>Actinomycetes</taxon>
        <taxon>Kitasatosporales</taxon>
        <taxon>Streptomycetaceae</taxon>
        <taxon>Streptomyces</taxon>
    </lineage>
</organism>
<evidence type="ECO:0000313" key="3">
    <source>
        <dbReference type="EMBL" id="MFD0318555.1"/>
    </source>
</evidence>
<dbReference type="RefSeq" id="WP_381615732.1">
    <property type="nucleotide sequence ID" value="NZ_JBHTEB010000001.1"/>
</dbReference>
<proteinExistence type="predicted"/>
<dbReference type="EMBL" id="JBHTEB010000001">
    <property type="protein sequence ID" value="MFD0318555.1"/>
    <property type="molecule type" value="Genomic_DNA"/>
</dbReference>